<dbReference type="Gene3D" id="3.40.50.720">
    <property type="entry name" value="NAD(P)-binding Rossmann-like Domain"/>
    <property type="match status" value="1"/>
</dbReference>
<dbReference type="Proteomes" id="UP000611500">
    <property type="component" value="Unassembled WGS sequence"/>
</dbReference>
<name>A0A8J3H6K9_9RHOB</name>
<reference evidence="1" key="2">
    <citation type="submission" date="2020-09" db="EMBL/GenBank/DDBJ databases">
        <authorList>
            <person name="Sun Q."/>
            <person name="Zhou Y."/>
        </authorList>
    </citation>
    <scope>NUCLEOTIDE SEQUENCE</scope>
    <source>
        <strain evidence="1">CGMCC 1.7081</strain>
    </source>
</reference>
<sequence length="290" mass="32164">MAQVALILGAHGRFGRNCAMAFAQAGWEVRRFDRKRDTLSEAATGVDVIVNGWNPAYPDWPRLLPELTDQVIAVARQSGATVVLAGNVYVFGPTTPSPWSETSPRAATNELGRLRIAMEAAYRDAGVRTVLLRGGDFLDTEASGNWFDRMMIPALHRGIFTYPGNPDIPHAWAYLPDFARAAEALAAKRAELPEFCEVPFPGYALSGVEMCRALGHVMGRRLTLRSMSRLPLRLASPFWPLARRLLEMSYLWSTPHALDGSRFERLLPEFQHTPLEEALAGAIPSELVRH</sequence>
<reference evidence="1" key="1">
    <citation type="journal article" date="2014" name="Int. J. Syst. Evol. Microbiol.">
        <title>Complete genome sequence of Corynebacterium casei LMG S-19264T (=DSM 44701T), isolated from a smear-ripened cheese.</title>
        <authorList>
            <consortium name="US DOE Joint Genome Institute (JGI-PGF)"/>
            <person name="Walter F."/>
            <person name="Albersmeier A."/>
            <person name="Kalinowski J."/>
            <person name="Ruckert C."/>
        </authorList>
    </citation>
    <scope>NUCLEOTIDE SEQUENCE</scope>
    <source>
        <strain evidence="1">CGMCC 1.7081</strain>
    </source>
</reference>
<dbReference type="EMBL" id="BNAP01000003">
    <property type="protein sequence ID" value="GHG85229.1"/>
    <property type="molecule type" value="Genomic_DNA"/>
</dbReference>
<dbReference type="InterPro" id="IPR036291">
    <property type="entry name" value="NAD(P)-bd_dom_sf"/>
</dbReference>
<gene>
    <name evidence="1" type="ORF">GCM10010961_12140</name>
</gene>
<evidence type="ECO:0000313" key="2">
    <source>
        <dbReference type="Proteomes" id="UP000611500"/>
    </source>
</evidence>
<dbReference type="RefSeq" id="WP_028092515.1">
    <property type="nucleotide sequence ID" value="NZ_BNAP01000003.1"/>
</dbReference>
<accession>A0A8J3H6K9</accession>
<organism evidence="1 2">
    <name type="scientific">Pseudodonghicola xiamenensis</name>
    <dbReference type="NCBI Taxonomy" id="337702"/>
    <lineage>
        <taxon>Bacteria</taxon>
        <taxon>Pseudomonadati</taxon>
        <taxon>Pseudomonadota</taxon>
        <taxon>Alphaproteobacteria</taxon>
        <taxon>Rhodobacterales</taxon>
        <taxon>Paracoccaceae</taxon>
        <taxon>Pseudodonghicola</taxon>
    </lineage>
</organism>
<proteinExistence type="predicted"/>
<comment type="caution">
    <text evidence="1">The sequence shown here is derived from an EMBL/GenBank/DDBJ whole genome shotgun (WGS) entry which is preliminary data.</text>
</comment>
<keyword evidence="2" id="KW-1185">Reference proteome</keyword>
<dbReference type="SUPFAM" id="SSF51735">
    <property type="entry name" value="NAD(P)-binding Rossmann-fold domains"/>
    <property type="match status" value="1"/>
</dbReference>
<protein>
    <submittedName>
        <fullName evidence="1">Oxidoreductase</fullName>
    </submittedName>
</protein>
<dbReference type="AlphaFoldDB" id="A0A8J3H6K9"/>
<evidence type="ECO:0000313" key="1">
    <source>
        <dbReference type="EMBL" id="GHG85229.1"/>
    </source>
</evidence>